<keyword evidence="3" id="KW-0633">Potassium transport</keyword>
<keyword evidence="9" id="KW-0406">Ion transport</keyword>
<dbReference type="PANTHER" id="PTHR11537:SF254">
    <property type="entry name" value="POTASSIUM VOLTAGE-GATED CHANNEL PROTEIN SHAB"/>
    <property type="match status" value="1"/>
</dbReference>
<evidence type="ECO:0000256" key="8">
    <source>
        <dbReference type="ARBA" id="ARBA00022989"/>
    </source>
</evidence>
<evidence type="ECO:0000256" key="13">
    <source>
        <dbReference type="SAM" id="MobiDB-lite"/>
    </source>
</evidence>
<keyword evidence="2" id="KW-0813">Transport</keyword>
<feature type="transmembrane region" description="Helical" evidence="14">
    <location>
        <begin position="221"/>
        <end position="239"/>
    </location>
</feature>
<keyword evidence="6" id="KW-0851">Voltage-gated channel</keyword>
<name>A0A9N9GE68_9GLOM</name>
<feature type="transmembrane region" description="Helical" evidence="14">
    <location>
        <begin position="251"/>
        <end position="273"/>
    </location>
</feature>
<evidence type="ECO:0000256" key="7">
    <source>
        <dbReference type="ARBA" id="ARBA00022958"/>
    </source>
</evidence>
<dbReference type="InterPro" id="IPR005821">
    <property type="entry name" value="Ion_trans_dom"/>
</dbReference>
<dbReference type="Proteomes" id="UP000789739">
    <property type="component" value="Unassembled WGS sequence"/>
</dbReference>
<feature type="transmembrane region" description="Helical" evidence="14">
    <location>
        <begin position="398"/>
        <end position="424"/>
    </location>
</feature>
<feature type="transmembrane region" description="Helical" evidence="14">
    <location>
        <begin position="193"/>
        <end position="215"/>
    </location>
</feature>
<feature type="transmembrane region" description="Helical" evidence="14">
    <location>
        <begin position="319"/>
        <end position="340"/>
    </location>
</feature>
<evidence type="ECO:0000313" key="17">
    <source>
        <dbReference type="Proteomes" id="UP000789739"/>
    </source>
</evidence>
<comment type="subcellular location">
    <subcellularLocation>
        <location evidence="1">Membrane</location>
        <topology evidence="1">Multi-pass membrane protein</topology>
    </subcellularLocation>
</comment>
<dbReference type="InterPro" id="IPR027359">
    <property type="entry name" value="Volt_channel_dom_sf"/>
</dbReference>
<dbReference type="Pfam" id="PF00520">
    <property type="entry name" value="Ion_trans"/>
    <property type="match status" value="1"/>
</dbReference>
<dbReference type="OrthoDB" id="415460at2759"/>
<keyword evidence="11" id="KW-0407">Ion channel</keyword>
<keyword evidence="17" id="KW-1185">Reference proteome</keyword>
<feature type="region of interest" description="Disordered" evidence="13">
    <location>
        <begin position="146"/>
        <end position="166"/>
    </location>
</feature>
<dbReference type="AlphaFoldDB" id="A0A9N9GE68"/>
<dbReference type="PANTHER" id="PTHR11537">
    <property type="entry name" value="VOLTAGE-GATED POTASSIUM CHANNEL"/>
    <property type="match status" value="1"/>
</dbReference>
<comment type="caution">
    <text evidence="16">The sequence shown here is derived from an EMBL/GenBank/DDBJ whole genome shotgun (WGS) entry which is preliminary data.</text>
</comment>
<dbReference type="InterPro" id="IPR028325">
    <property type="entry name" value="VG_K_chnl"/>
</dbReference>
<evidence type="ECO:0000256" key="12">
    <source>
        <dbReference type="SAM" id="Coils"/>
    </source>
</evidence>
<reference evidence="16" key="1">
    <citation type="submission" date="2021-06" db="EMBL/GenBank/DDBJ databases">
        <authorList>
            <person name="Kallberg Y."/>
            <person name="Tangrot J."/>
            <person name="Rosling A."/>
        </authorList>
    </citation>
    <scope>NUCLEOTIDE SEQUENCE</scope>
    <source>
        <strain evidence="16">BR232B</strain>
    </source>
</reference>
<feature type="compositionally biased region" description="Low complexity" evidence="13">
    <location>
        <begin position="1"/>
        <end position="24"/>
    </location>
</feature>
<dbReference type="Gene3D" id="1.20.120.350">
    <property type="entry name" value="Voltage-gated potassium channels. Chain C"/>
    <property type="match status" value="1"/>
</dbReference>
<proteinExistence type="predicted"/>
<evidence type="ECO:0000256" key="4">
    <source>
        <dbReference type="ARBA" id="ARBA00022692"/>
    </source>
</evidence>
<dbReference type="GO" id="GO:0001508">
    <property type="term" value="P:action potential"/>
    <property type="evidence" value="ECO:0007669"/>
    <property type="project" value="TreeGrafter"/>
</dbReference>
<feature type="coiled-coil region" evidence="12">
    <location>
        <begin position="492"/>
        <end position="519"/>
    </location>
</feature>
<dbReference type="Gene3D" id="1.10.287.70">
    <property type="match status" value="1"/>
</dbReference>
<feature type="region of interest" description="Disordered" evidence="13">
    <location>
        <begin position="1"/>
        <end position="132"/>
    </location>
</feature>
<dbReference type="GO" id="GO:0008076">
    <property type="term" value="C:voltage-gated potassium channel complex"/>
    <property type="evidence" value="ECO:0007669"/>
    <property type="project" value="InterPro"/>
</dbReference>
<dbReference type="GO" id="GO:0005249">
    <property type="term" value="F:voltage-gated potassium channel activity"/>
    <property type="evidence" value="ECO:0007669"/>
    <property type="project" value="InterPro"/>
</dbReference>
<evidence type="ECO:0000256" key="10">
    <source>
        <dbReference type="ARBA" id="ARBA00023136"/>
    </source>
</evidence>
<evidence type="ECO:0000256" key="3">
    <source>
        <dbReference type="ARBA" id="ARBA00022538"/>
    </source>
</evidence>
<accession>A0A9N9GE68</accession>
<evidence type="ECO:0000259" key="15">
    <source>
        <dbReference type="Pfam" id="PF00520"/>
    </source>
</evidence>
<evidence type="ECO:0000256" key="11">
    <source>
        <dbReference type="ARBA" id="ARBA00023303"/>
    </source>
</evidence>
<protein>
    <submittedName>
        <fullName evidence="16">756_t:CDS:1</fullName>
    </submittedName>
</protein>
<keyword evidence="12" id="KW-0175">Coiled coil</keyword>
<evidence type="ECO:0000256" key="9">
    <source>
        <dbReference type="ARBA" id="ARBA00023065"/>
    </source>
</evidence>
<sequence length="776" mass="88716">MSNPTKSHHSQSSSFDSTNSCCQSTLSTPRMTTDTDDERMSIETVKGRSYQNKRRHIPRKTNDDWSRRSFNSKLNKERHSNTGQFSEDDNPRSNGGGIPRNFSRSSSDHGSGRIPRGGYESSSHNDQADQDADELTEAVDYLDDNEIESDNETKIEDMPEVPDKNDAKRTPFQRELFYFFESPKGCTAKMFTAFNALCIVGTIFMICIDTLPTFATSDSRTLWLCIDAILIATFSIEYLGRFFASVHKLRFFFRPLNLIDLISIAPFYVQLFIQRRPESAFSFLRILRLIRIIRLFDFASRSEQFKVTVRAIKRSTNQIFMVSFWFFTVLLFSSGIIYFLERGIFDEQNKIWFRVNPESGQVEKSPFQSIVHSFYWSVVTLTTTGYGDAIPYTSWGKFLAGITMTCGILVIAMPTSIIGSSFVAEWTLHQRDQFLDKLKKNRQLVKNSDESKMALARRAKLFRKQNEELVAVITEVQEKLSDVNPTRYYQRYKNLQIQYENALAKISALEASLEKWRRLARNYEKFNDYRQRRYSRNGDSETIYGLRYPFRKTPTGVSTDDDTIDNDQSIKEKISSATETMASKSDRIKSYAPNPFKLLSRFSRTLSLSNNDTSKFPESEISKSNISLPFNRRPLTRPVPSAGPDYTEYYHPESVMTTPDSITARALVDETHRSSTLTNEERGSNKPSTGSNVLADLLRREAVGGSNPLKTAIGKKREDTAEDDILRSGDKGKSIVWIDNDTTTNNKGSAEIDIVIDSGIYSDDQSREDNNYVQSE</sequence>
<dbReference type="PRINTS" id="PR00169">
    <property type="entry name" value="KCHANNEL"/>
</dbReference>
<evidence type="ECO:0000256" key="5">
    <source>
        <dbReference type="ARBA" id="ARBA00022826"/>
    </source>
</evidence>
<gene>
    <name evidence="16" type="ORF">PBRASI_LOCUS7587</name>
</gene>
<keyword evidence="5" id="KW-0631">Potassium channel</keyword>
<dbReference type="SUPFAM" id="SSF81324">
    <property type="entry name" value="Voltage-gated potassium channels"/>
    <property type="match status" value="1"/>
</dbReference>
<evidence type="ECO:0000256" key="1">
    <source>
        <dbReference type="ARBA" id="ARBA00004141"/>
    </source>
</evidence>
<feature type="compositionally biased region" description="Basic and acidic residues" evidence="13">
    <location>
        <begin position="151"/>
        <end position="166"/>
    </location>
</feature>
<evidence type="ECO:0000256" key="6">
    <source>
        <dbReference type="ARBA" id="ARBA00022882"/>
    </source>
</evidence>
<evidence type="ECO:0000313" key="16">
    <source>
        <dbReference type="EMBL" id="CAG8600016.1"/>
    </source>
</evidence>
<keyword evidence="10 14" id="KW-0472">Membrane</keyword>
<evidence type="ECO:0000256" key="14">
    <source>
        <dbReference type="SAM" id="Phobius"/>
    </source>
</evidence>
<keyword evidence="7" id="KW-0630">Potassium</keyword>
<evidence type="ECO:0000256" key="2">
    <source>
        <dbReference type="ARBA" id="ARBA00022448"/>
    </source>
</evidence>
<keyword evidence="8 14" id="KW-1133">Transmembrane helix</keyword>
<feature type="compositionally biased region" description="Basic and acidic residues" evidence="13">
    <location>
        <begin position="673"/>
        <end position="684"/>
    </location>
</feature>
<keyword evidence="4 14" id="KW-0812">Transmembrane</keyword>
<feature type="domain" description="Ion transport" evidence="15">
    <location>
        <begin position="189"/>
        <end position="423"/>
    </location>
</feature>
<dbReference type="EMBL" id="CAJVPI010001197">
    <property type="protein sequence ID" value="CAG8600016.1"/>
    <property type="molecule type" value="Genomic_DNA"/>
</dbReference>
<feature type="region of interest" description="Disordered" evidence="13">
    <location>
        <begin position="673"/>
        <end position="692"/>
    </location>
</feature>
<organism evidence="16 17">
    <name type="scientific">Paraglomus brasilianum</name>
    <dbReference type="NCBI Taxonomy" id="144538"/>
    <lineage>
        <taxon>Eukaryota</taxon>
        <taxon>Fungi</taxon>
        <taxon>Fungi incertae sedis</taxon>
        <taxon>Mucoromycota</taxon>
        <taxon>Glomeromycotina</taxon>
        <taxon>Glomeromycetes</taxon>
        <taxon>Paraglomerales</taxon>
        <taxon>Paraglomeraceae</taxon>
        <taxon>Paraglomus</taxon>
    </lineage>
</organism>